<evidence type="ECO:0000256" key="4">
    <source>
        <dbReference type="ARBA" id="ARBA00023163"/>
    </source>
</evidence>
<dbReference type="AlphaFoldDB" id="A0ABD3S6I0"/>
<reference evidence="8 9" key="1">
    <citation type="submission" date="2024-12" db="EMBL/GenBank/DDBJ databases">
        <title>The unique morphological basis and parallel evolutionary history of personate flowers in Penstemon.</title>
        <authorList>
            <person name="Depatie T.H."/>
            <person name="Wessinger C.A."/>
        </authorList>
    </citation>
    <scope>NUCLEOTIDE SEQUENCE [LARGE SCALE GENOMIC DNA]</scope>
    <source>
        <strain evidence="8">WTNN_2</strain>
        <tissue evidence="8">Leaf</tissue>
    </source>
</reference>
<name>A0ABD3S6I0_9LAMI</name>
<dbReference type="PANTHER" id="PTHR14898">
    <property type="entry name" value="ENHANCER OF POLYCOMB"/>
    <property type="match status" value="1"/>
</dbReference>
<evidence type="ECO:0000256" key="5">
    <source>
        <dbReference type="ARBA" id="ARBA00023242"/>
    </source>
</evidence>
<accession>A0ABD3S6I0</accession>
<evidence type="ECO:0000313" key="8">
    <source>
        <dbReference type="EMBL" id="KAL3820110.1"/>
    </source>
</evidence>
<dbReference type="Pfam" id="PF10513">
    <property type="entry name" value="EPL1"/>
    <property type="match status" value="1"/>
</dbReference>
<protein>
    <recommendedName>
        <fullName evidence="6">Enhancer of polycomb-like protein</fullName>
    </recommendedName>
</protein>
<dbReference type="GO" id="GO:0005634">
    <property type="term" value="C:nucleus"/>
    <property type="evidence" value="ECO:0007669"/>
    <property type="project" value="UniProtKB-SubCell"/>
</dbReference>
<gene>
    <name evidence="8" type="ORF">ACJIZ3_006015</name>
</gene>
<dbReference type="GO" id="GO:0035267">
    <property type="term" value="C:NuA4 histone acetyltransferase complex"/>
    <property type="evidence" value="ECO:0007669"/>
    <property type="project" value="UniProtKB-ARBA"/>
</dbReference>
<proteinExistence type="inferred from homology"/>
<comment type="similarity">
    <text evidence="2 6">Belongs to the enhancer of polycomb family.</text>
</comment>
<comment type="subcellular location">
    <subcellularLocation>
        <location evidence="1 6">Nucleus</location>
    </subcellularLocation>
</comment>
<evidence type="ECO:0000256" key="6">
    <source>
        <dbReference type="RuleBase" id="RU361124"/>
    </source>
</evidence>
<keyword evidence="5 6" id="KW-0539">Nucleus</keyword>
<evidence type="ECO:0000259" key="7">
    <source>
        <dbReference type="Pfam" id="PF10513"/>
    </source>
</evidence>
<comment type="caution">
    <text evidence="8">The sequence shown here is derived from an EMBL/GenBank/DDBJ whole genome shotgun (WGS) entry which is preliminary data.</text>
</comment>
<keyword evidence="3 6" id="KW-0805">Transcription regulation</keyword>
<dbReference type="EMBL" id="JBJXBP010000007">
    <property type="protein sequence ID" value="KAL3820110.1"/>
    <property type="molecule type" value="Genomic_DNA"/>
</dbReference>
<dbReference type="InterPro" id="IPR019542">
    <property type="entry name" value="Enhancer_polycomb-like_N"/>
</dbReference>
<keyword evidence="4 6" id="KW-0804">Transcription</keyword>
<sequence length="624" mass="72264">MPSVPMRRSTRVFGARVLRSGRKLWPEPRVVSKYMRRTNGGNEWIQLLDNSADRGYAGHRSKDFRHVNESGVAKDIIMEPKIEEHVSKDAGEVNNVDRMGGVVVYKRKRRRAELTNTGLSEDKLFGKKFVRKQWRKKCRITERVEVCGEVQGSVNTFKELAIVADESSYDSSYWITCFLTSVLRYMTRVRLGIQRLCTFLLSEPLFGAYYSHGVLLLQDCIAVRSPGVCIISGCRSLTPLFVVDFSAIPSCFMYMHTSMYIRYAHLSCLLVSHLLVVNEKDEKVIDMLDEANEPSFRDHSDFVPVEPAIPHSTVGLFKPVLRNMQLRNSRKIRKRRSSLRRKRRKLPSCFRAQKANVALVSDIKIRHDSSRCSSVIYVPGVQEVSSPADSNYLPYVRPDSFITMKDDELNRALVKKSANYDMDSEDEDWLNRFNEELFVKRELITPERFELIIDGLEKGFHYNADADEYSDEEAAYDFCVHIERKEVVDAIRKYWINKRNKKRSALVRIFQLYQPRRTQMIPKSVLRRKRSFTRQTSQRGRDKQLTLLQVMTPERDSWEKRNNLHKVEDAAYRSEVLAVLKRQRAQMLMKNADLATYKATIALRIAEAAQVVESSGTVASFFLC</sequence>
<evidence type="ECO:0000313" key="9">
    <source>
        <dbReference type="Proteomes" id="UP001634393"/>
    </source>
</evidence>
<dbReference type="Proteomes" id="UP001634393">
    <property type="component" value="Unassembled WGS sequence"/>
</dbReference>
<dbReference type="InterPro" id="IPR024943">
    <property type="entry name" value="Enhancer_polycomb"/>
</dbReference>
<organism evidence="8 9">
    <name type="scientific">Penstemon smallii</name>
    <dbReference type="NCBI Taxonomy" id="265156"/>
    <lineage>
        <taxon>Eukaryota</taxon>
        <taxon>Viridiplantae</taxon>
        <taxon>Streptophyta</taxon>
        <taxon>Embryophyta</taxon>
        <taxon>Tracheophyta</taxon>
        <taxon>Spermatophyta</taxon>
        <taxon>Magnoliopsida</taxon>
        <taxon>eudicotyledons</taxon>
        <taxon>Gunneridae</taxon>
        <taxon>Pentapetalae</taxon>
        <taxon>asterids</taxon>
        <taxon>lamiids</taxon>
        <taxon>Lamiales</taxon>
        <taxon>Plantaginaceae</taxon>
        <taxon>Cheloneae</taxon>
        <taxon>Penstemon</taxon>
    </lineage>
</organism>
<feature type="domain" description="Enhancer of polycomb-like N-terminal" evidence="7">
    <location>
        <begin position="364"/>
        <end position="458"/>
    </location>
</feature>
<evidence type="ECO:0000256" key="3">
    <source>
        <dbReference type="ARBA" id="ARBA00023015"/>
    </source>
</evidence>
<keyword evidence="9" id="KW-1185">Reference proteome</keyword>
<evidence type="ECO:0000256" key="1">
    <source>
        <dbReference type="ARBA" id="ARBA00004123"/>
    </source>
</evidence>
<evidence type="ECO:0000256" key="2">
    <source>
        <dbReference type="ARBA" id="ARBA00008035"/>
    </source>
</evidence>